<dbReference type="Pfam" id="PF08448">
    <property type="entry name" value="PAS_4"/>
    <property type="match status" value="2"/>
</dbReference>
<keyword evidence="10" id="KW-1185">Reference proteome</keyword>
<proteinExistence type="predicted"/>
<feature type="domain" description="PAS" evidence="7">
    <location>
        <begin position="287"/>
        <end position="359"/>
    </location>
</feature>
<dbReference type="InterPro" id="IPR004358">
    <property type="entry name" value="Sig_transdc_His_kin-like_C"/>
</dbReference>
<reference evidence="10" key="1">
    <citation type="journal article" date="2019" name="Int. J. Syst. Evol. Microbiol.">
        <title>The Global Catalogue of Microorganisms (GCM) 10K type strain sequencing project: providing services to taxonomists for standard genome sequencing and annotation.</title>
        <authorList>
            <consortium name="The Broad Institute Genomics Platform"/>
            <consortium name="The Broad Institute Genome Sequencing Center for Infectious Disease"/>
            <person name="Wu L."/>
            <person name="Ma J."/>
        </authorList>
    </citation>
    <scope>NUCLEOTIDE SEQUENCE [LARGE SCALE GENOMIC DNA]</scope>
    <source>
        <strain evidence="10">KCTC 23314</strain>
    </source>
</reference>
<dbReference type="SUPFAM" id="SSF55785">
    <property type="entry name" value="PYP-like sensor domain (PAS domain)"/>
    <property type="match status" value="3"/>
</dbReference>
<gene>
    <name evidence="9" type="ORF">GCM10007320_63650</name>
</gene>
<evidence type="ECO:0000256" key="4">
    <source>
        <dbReference type="PROSITE-ProRule" id="PRU00169"/>
    </source>
</evidence>
<dbReference type="Proteomes" id="UP000626210">
    <property type="component" value="Unassembled WGS sequence"/>
</dbReference>
<dbReference type="SMART" id="SM00448">
    <property type="entry name" value="REC"/>
    <property type="match status" value="1"/>
</dbReference>
<evidence type="ECO:0000313" key="10">
    <source>
        <dbReference type="Proteomes" id="UP000626210"/>
    </source>
</evidence>
<evidence type="ECO:0000256" key="1">
    <source>
        <dbReference type="ARBA" id="ARBA00000085"/>
    </source>
</evidence>
<evidence type="ECO:0000256" key="3">
    <source>
        <dbReference type="ARBA" id="ARBA00022553"/>
    </source>
</evidence>
<dbReference type="Gene3D" id="3.30.450.20">
    <property type="entry name" value="PAS domain"/>
    <property type="match status" value="4"/>
</dbReference>
<dbReference type="Pfam" id="PF00072">
    <property type="entry name" value="Response_reg"/>
    <property type="match status" value="1"/>
</dbReference>
<evidence type="ECO:0000259" key="8">
    <source>
        <dbReference type="PROSITE" id="PS50113"/>
    </source>
</evidence>
<keyword evidence="3 4" id="KW-0597">Phosphoprotein</keyword>
<dbReference type="SUPFAM" id="SSF52172">
    <property type="entry name" value="CheY-like"/>
    <property type="match status" value="1"/>
</dbReference>
<evidence type="ECO:0000259" key="6">
    <source>
        <dbReference type="PROSITE" id="PS50110"/>
    </source>
</evidence>
<sequence>MAERIRSFDWASTSLGAPEAWPVSLRTTVAMMLRTRHPVFIFWGPELLCLYNDAYSRSLGPEKHPGILGRLGREAFPELWHIIGPDIEQVQAGGPATWHEDKLVPSYRHGKLDEVYWTYSYGGIDDEDAPNGVGGVLVLCNETTTKVLESRRVTSNFERMAELFERAPVFIATLTGPEHRFEFVNPAYRQLVGQREVVGMPVREALPELQGQGFLPRLDEVLATGQAYRASAARILLARGPDAALEERRLDFVYQPTFDADGTPRGVMAVGVDVTERVLAEQALAFREEQVRLAAEAGEVGFWDVDTVAGTLYWPPNVRAMFGIFTEGPVTVEKDFYEALHPDDRAATFAAYQAAIDPAQRSLYDVEYRTVGRDDGVIRWVAAKGHGTFDANGRCVRVLGTAMDITLRKRNDERLRELNEALGQRLESYLAERKILVDVVEGTDALIQVIDTDFKVLASNRGNVAEFENIYGVKPKVGDNLMGLLAHLPSSQEDARRVWQRALAGESFVVEAEFGDPHLSRRWYELHFQPLYAADGRLAGAFQFGYEVTARRQSEARVAQAEEVLQQARRMESIGLLTGGVAHDFNNVLQALNAKFELMRRRADHADSVRAWAGSGIELTRKASRVTAQLLAFSRRQPVGEQSLRLRELLDNMHDLLRTTLGATVRLQVDCEDVSVLAETTQLEMGLLNLAVNARDAMPNGGDVVIVGRAIGEAVELSVTDSGTGMSPELIGKAFAPFFTTKPLGKGSGLGLAQVYAMATRVGGSVRIESDGRSGTTVVITLQRAEKDAGSSAHAPLRADASTAAQSRMLVVDDDNAVRGPLVELLRTLGHDVVEASSGEDALVVLEKERMDILLTDFAMPGMNGVALANLARTVDPTMQVIFMSGYADGDELRDAIGQRGLLLRKPFDIDAVELAIRRAQGRLARAGSKTV</sequence>
<feature type="domain" description="PAC" evidence="8">
    <location>
        <begin position="231"/>
        <end position="286"/>
    </location>
</feature>
<dbReference type="PROSITE" id="PS50109">
    <property type="entry name" value="HIS_KIN"/>
    <property type="match status" value="1"/>
</dbReference>
<dbReference type="PROSITE" id="PS50110">
    <property type="entry name" value="RESPONSE_REGULATORY"/>
    <property type="match status" value="1"/>
</dbReference>
<dbReference type="CDD" id="cd00130">
    <property type="entry name" value="PAS"/>
    <property type="match status" value="1"/>
</dbReference>
<dbReference type="InterPro" id="IPR003661">
    <property type="entry name" value="HisK_dim/P_dom"/>
</dbReference>
<protein>
    <recommendedName>
        <fullName evidence="2">histidine kinase</fullName>
        <ecNumber evidence="2">2.7.13.3</ecNumber>
    </recommendedName>
</protein>
<feature type="modified residue" description="4-aspartylphosphate" evidence="4">
    <location>
        <position position="857"/>
    </location>
</feature>
<feature type="domain" description="Response regulatory" evidence="6">
    <location>
        <begin position="808"/>
        <end position="921"/>
    </location>
</feature>
<dbReference type="PROSITE" id="PS50113">
    <property type="entry name" value="PAC"/>
    <property type="match status" value="2"/>
</dbReference>
<comment type="catalytic activity">
    <reaction evidence="1">
        <text>ATP + protein L-histidine = ADP + protein N-phospho-L-histidine.</text>
        <dbReference type="EC" id="2.7.13.3"/>
    </reaction>
</comment>
<dbReference type="PANTHER" id="PTHR43065">
    <property type="entry name" value="SENSOR HISTIDINE KINASE"/>
    <property type="match status" value="1"/>
</dbReference>
<dbReference type="EMBL" id="BMYK01000044">
    <property type="protein sequence ID" value="GHD03498.1"/>
    <property type="molecule type" value="Genomic_DNA"/>
</dbReference>
<dbReference type="InterPro" id="IPR003594">
    <property type="entry name" value="HATPase_dom"/>
</dbReference>
<feature type="domain" description="PAC" evidence="8">
    <location>
        <begin position="364"/>
        <end position="417"/>
    </location>
</feature>
<keyword evidence="9" id="KW-0418">Kinase</keyword>
<dbReference type="CDD" id="cd00082">
    <property type="entry name" value="HisKA"/>
    <property type="match status" value="1"/>
</dbReference>
<accession>A0ABQ3GFU0</accession>
<dbReference type="Gene3D" id="1.10.287.130">
    <property type="match status" value="1"/>
</dbReference>
<dbReference type="Gene3D" id="2.10.70.100">
    <property type="match status" value="1"/>
</dbReference>
<dbReference type="InterPro" id="IPR005467">
    <property type="entry name" value="His_kinase_dom"/>
</dbReference>
<dbReference type="PROSITE" id="PS50112">
    <property type="entry name" value="PAS"/>
    <property type="match status" value="1"/>
</dbReference>
<dbReference type="Gene3D" id="3.30.565.10">
    <property type="entry name" value="Histidine kinase-like ATPase, C-terminal domain"/>
    <property type="match status" value="1"/>
</dbReference>
<dbReference type="SMART" id="SM00387">
    <property type="entry name" value="HATPase_c"/>
    <property type="match status" value="1"/>
</dbReference>
<dbReference type="InterPro" id="IPR036890">
    <property type="entry name" value="HATPase_C_sf"/>
</dbReference>
<dbReference type="Pfam" id="PF08447">
    <property type="entry name" value="PAS_3"/>
    <property type="match status" value="1"/>
</dbReference>
<dbReference type="InterPro" id="IPR036097">
    <property type="entry name" value="HisK_dim/P_sf"/>
</dbReference>
<dbReference type="Pfam" id="PF02518">
    <property type="entry name" value="HATPase_c"/>
    <property type="match status" value="1"/>
</dbReference>
<dbReference type="SUPFAM" id="SSF55874">
    <property type="entry name" value="ATPase domain of HSP90 chaperone/DNA topoisomerase II/histidine kinase"/>
    <property type="match status" value="1"/>
</dbReference>
<dbReference type="InterPro" id="IPR001789">
    <property type="entry name" value="Sig_transdc_resp-reg_receiver"/>
</dbReference>
<dbReference type="SMART" id="SM00091">
    <property type="entry name" value="PAS"/>
    <property type="match status" value="2"/>
</dbReference>
<dbReference type="InterPro" id="IPR013655">
    <property type="entry name" value="PAS_fold_3"/>
</dbReference>
<dbReference type="InterPro" id="IPR035965">
    <property type="entry name" value="PAS-like_dom_sf"/>
</dbReference>
<dbReference type="EC" id="2.7.13.3" evidence="2"/>
<dbReference type="RefSeq" id="WP_189690871.1">
    <property type="nucleotide sequence ID" value="NZ_BMYK01000044.1"/>
</dbReference>
<dbReference type="PANTHER" id="PTHR43065:SF42">
    <property type="entry name" value="TWO-COMPONENT SENSOR PPRA"/>
    <property type="match status" value="1"/>
</dbReference>
<evidence type="ECO:0000259" key="7">
    <source>
        <dbReference type="PROSITE" id="PS50112"/>
    </source>
</evidence>
<comment type="caution">
    <text evidence="9">The sequence shown here is derived from an EMBL/GenBank/DDBJ whole genome shotgun (WGS) entry which is preliminary data.</text>
</comment>
<evidence type="ECO:0000313" key="9">
    <source>
        <dbReference type="EMBL" id="GHD03498.1"/>
    </source>
</evidence>
<evidence type="ECO:0000256" key="2">
    <source>
        <dbReference type="ARBA" id="ARBA00012438"/>
    </source>
</evidence>
<dbReference type="PRINTS" id="PR00344">
    <property type="entry name" value="BCTRLSENSOR"/>
</dbReference>
<dbReference type="SUPFAM" id="SSF47384">
    <property type="entry name" value="Homodimeric domain of signal transducing histidine kinase"/>
    <property type="match status" value="1"/>
</dbReference>
<organism evidence="9 10">
    <name type="scientific">Pseudorhodoferax aquiterrae</name>
    <dbReference type="NCBI Taxonomy" id="747304"/>
    <lineage>
        <taxon>Bacteria</taxon>
        <taxon>Pseudomonadati</taxon>
        <taxon>Pseudomonadota</taxon>
        <taxon>Betaproteobacteria</taxon>
        <taxon>Burkholderiales</taxon>
        <taxon>Comamonadaceae</taxon>
    </lineage>
</organism>
<dbReference type="GO" id="GO:0016301">
    <property type="term" value="F:kinase activity"/>
    <property type="evidence" value="ECO:0007669"/>
    <property type="project" value="UniProtKB-KW"/>
</dbReference>
<feature type="domain" description="Histidine kinase" evidence="5">
    <location>
        <begin position="580"/>
        <end position="786"/>
    </location>
</feature>
<dbReference type="InterPro" id="IPR000700">
    <property type="entry name" value="PAS-assoc_C"/>
</dbReference>
<dbReference type="InterPro" id="IPR011006">
    <property type="entry name" value="CheY-like_superfamily"/>
</dbReference>
<dbReference type="Gene3D" id="3.40.50.2300">
    <property type="match status" value="1"/>
</dbReference>
<dbReference type="InterPro" id="IPR013656">
    <property type="entry name" value="PAS_4"/>
</dbReference>
<dbReference type="InterPro" id="IPR001610">
    <property type="entry name" value="PAC"/>
</dbReference>
<evidence type="ECO:0000259" key="5">
    <source>
        <dbReference type="PROSITE" id="PS50109"/>
    </source>
</evidence>
<name>A0ABQ3GFU0_9BURK</name>
<dbReference type="InterPro" id="IPR000014">
    <property type="entry name" value="PAS"/>
</dbReference>
<keyword evidence="9" id="KW-0808">Transferase</keyword>
<dbReference type="NCBIfam" id="TIGR00229">
    <property type="entry name" value="sensory_box"/>
    <property type="match status" value="2"/>
</dbReference>
<dbReference type="SMART" id="SM00086">
    <property type="entry name" value="PAC"/>
    <property type="match status" value="3"/>
</dbReference>